<dbReference type="InterPro" id="IPR002736">
    <property type="entry name" value="CitG"/>
</dbReference>
<dbReference type="GO" id="GO:0051191">
    <property type="term" value="P:prosthetic group biosynthetic process"/>
    <property type="evidence" value="ECO:0007669"/>
    <property type="project" value="TreeGrafter"/>
</dbReference>
<sequence>MRFAPVEGAAAKPLALAGPAGAASERSLGVRLARLAHRSLLREVLLTPKPGLVDRRNCGAHRDMDLSSFLASARAIAPWFRLFFERGLEGCAMPAGLFLAGIRGDGMACERAMLRATGGVNTHKGSIFAFGLLCAAAGRLAGRGAPVTREPLCGEVAAVCAGVVEELRRPGEAGTAGEHLFRRHGLTGARGEAASGFATVRSHALPVFERLRPAGPRLALHGALLELLAVNPDTNVVSRGGLAGLDFLQGEAMRLRRAGGVTAPDYLRRLAALDDEAIRRNLSPGGSADLLAVTWFLAHLPATAPCRKPGL</sequence>
<dbReference type="EC" id="2.4.2.52" evidence="5"/>
<evidence type="ECO:0000256" key="3">
    <source>
        <dbReference type="ARBA" id="ARBA00022741"/>
    </source>
</evidence>
<evidence type="ECO:0000313" key="6">
    <source>
        <dbReference type="EMBL" id="AWB09192.1"/>
    </source>
</evidence>
<reference evidence="6 7" key="1">
    <citation type="submission" date="2018-04" db="EMBL/GenBank/DDBJ databases">
        <title>Complete genome sequence of the nitrogen-fixing bacterium Azospirillum humicireducens type strain SgZ-5.</title>
        <authorList>
            <person name="Yu Z."/>
        </authorList>
    </citation>
    <scope>NUCLEOTIDE SEQUENCE [LARGE SCALE GENOMIC DNA]</scope>
    <source>
        <strain evidence="6 7">SgZ-5</strain>
        <plasmid evidence="6 7">pYZ6</plasmid>
    </source>
</reference>
<protein>
    <recommendedName>
        <fullName evidence="5">Probable 2-(5''-triphosphoribosyl)-3'-dephosphocoenzyme-A synthase</fullName>
        <shortName evidence="5">2-(5''-triphosphoribosyl)-3'-dephospho-CoA synthase</shortName>
        <ecNumber evidence="5">2.4.2.52</ecNumber>
    </recommendedName>
</protein>
<dbReference type="HAMAP" id="MF_00397">
    <property type="entry name" value="CitG"/>
    <property type="match status" value="1"/>
</dbReference>
<keyword evidence="7" id="KW-1185">Reference proteome</keyword>
<evidence type="ECO:0000256" key="4">
    <source>
        <dbReference type="ARBA" id="ARBA00022840"/>
    </source>
</evidence>
<evidence type="ECO:0000313" key="7">
    <source>
        <dbReference type="Proteomes" id="UP000077405"/>
    </source>
</evidence>
<accession>A0A2R4VXM7</accession>
<dbReference type="OrthoDB" id="114886at2"/>
<comment type="similarity">
    <text evidence="5">Belongs to the CitG/MdcB family.</text>
</comment>
<dbReference type="KEGG" id="ahu:A6A40_30010"/>
<dbReference type="RefSeq" id="WP_108549433.1">
    <property type="nucleotide sequence ID" value="NZ_CP028907.1"/>
</dbReference>
<geneLocation type="plasmid" evidence="6 7">
    <name>pYZ6</name>
</geneLocation>
<dbReference type="PANTHER" id="PTHR30201">
    <property type="entry name" value="TRIPHOSPHORIBOSYL-DEPHOSPHO-COA SYNTHASE"/>
    <property type="match status" value="1"/>
</dbReference>
<dbReference type="InterPro" id="IPR017551">
    <property type="entry name" value="TriPribosyl-deP-CoA_syn_CitG"/>
</dbReference>
<dbReference type="AlphaFoldDB" id="A0A2R4VXM7"/>
<gene>
    <name evidence="5 6" type="primary">citG</name>
    <name evidence="6" type="ORF">A6A40_30010</name>
</gene>
<dbReference type="EMBL" id="CP028907">
    <property type="protein sequence ID" value="AWB09192.1"/>
    <property type="molecule type" value="Genomic_DNA"/>
</dbReference>
<keyword evidence="6" id="KW-0614">Plasmid</keyword>
<keyword evidence="4 5" id="KW-0067">ATP-binding</keyword>
<keyword evidence="3 5" id="KW-0547">Nucleotide-binding</keyword>
<evidence type="ECO:0000256" key="5">
    <source>
        <dbReference type="HAMAP-Rule" id="MF_00397"/>
    </source>
</evidence>
<dbReference type="Gene3D" id="1.10.4200.10">
    <property type="entry name" value="Triphosphoribosyl-dephospho-CoA protein"/>
    <property type="match status" value="2"/>
</dbReference>
<evidence type="ECO:0000256" key="1">
    <source>
        <dbReference type="ARBA" id="ARBA00001210"/>
    </source>
</evidence>
<comment type="catalytic activity">
    <reaction evidence="1 5">
        <text>3'-dephospho-CoA + ATP = 2'-(5''-triphospho-alpha-D-ribosyl)-3'-dephospho-CoA + adenine</text>
        <dbReference type="Rhea" id="RHEA:15117"/>
        <dbReference type="ChEBI" id="CHEBI:16708"/>
        <dbReference type="ChEBI" id="CHEBI:30616"/>
        <dbReference type="ChEBI" id="CHEBI:57328"/>
        <dbReference type="ChEBI" id="CHEBI:61378"/>
        <dbReference type="EC" id="2.4.2.52"/>
    </reaction>
</comment>
<proteinExistence type="inferred from homology"/>
<evidence type="ECO:0000256" key="2">
    <source>
        <dbReference type="ARBA" id="ARBA00022679"/>
    </source>
</evidence>
<organism evidence="6 7">
    <name type="scientific">Azospirillum humicireducens</name>
    <dbReference type="NCBI Taxonomy" id="1226968"/>
    <lineage>
        <taxon>Bacteria</taxon>
        <taxon>Pseudomonadati</taxon>
        <taxon>Pseudomonadota</taxon>
        <taxon>Alphaproteobacteria</taxon>
        <taxon>Rhodospirillales</taxon>
        <taxon>Azospirillaceae</taxon>
        <taxon>Azospirillum</taxon>
    </lineage>
</organism>
<keyword evidence="2 5" id="KW-0808">Transferase</keyword>
<dbReference type="PANTHER" id="PTHR30201:SF2">
    <property type="entry name" value="2-(5''-TRIPHOSPHORIBOSYL)-3'-DEPHOSPHOCOENZYME-A SYNTHASE"/>
    <property type="match status" value="1"/>
</dbReference>
<dbReference type="Proteomes" id="UP000077405">
    <property type="component" value="Plasmid pYZ6"/>
</dbReference>
<dbReference type="NCBIfam" id="TIGR03125">
    <property type="entry name" value="citrate_citG"/>
    <property type="match status" value="1"/>
</dbReference>
<dbReference type="Pfam" id="PF01874">
    <property type="entry name" value="CitG"/>
    <property type="match status" value="1"/>
</dbReference>
<name>A0A2R4VXM7_9PROT</name>
<dbReference type="GO" id="GO:0005524">
    <property type="term" value="F:ATP binding"/>
    <property type="evidence" value="ECO:0007669"/>
    <property type="project" value="UniProtKB-KW"/>
</dbReference>
<dbReference type="GO" id="GO:0046917">
    <property type="term" value="F:triphosphoribosyl-dephospho-CoA synthase activity"/>
    <property type="evidence" value="ECO:0007669"/>
    <property type="project" value="UniProtKB-UniRule"/>
</dbReference>